<reference evidence="2 3" key="1">
    <citation type="journal article" date="2008" name="PLoS ONE">
        <title>Environmental adaptation: genomic analysis of the piezotolerant and psychrotolerant deep-sea iron reducing bacterium Shewanella piezotolerans WP3.</title>
        <authorList>
            <person name="Wang F."/>
            <person name="Wang J."/>
            <person name="Jian H."/>
            <person name="Zhang B."/>
            <person name="Li S."/>
            <person name="Wang F."/>
            <person name="Zeng X."/>
            <person name="Gao L."/>
            <person name="Bartlett D.H."/>
            <person name="Yu J."/>
            <person name="Hu S."/>
            <person name="Xiao X."/>
        </authorList>
    </citation>
    <scope>NUCLEOTIDE SEQUENCE [LARGE SCALE GENOMIC DNA]</scope>
    <source>
        <strain evidence="3">WP3 / JCM 13877</strain>
    </source>
</reference>
<dbReference type="GO" id="GO:0006950">
    <property type="term" value="P:response to stress"/>
    <property type="evidence" value="ECO:0007669"/>
    <property type="project" value="TreeGrafter"/>
</dbReference>
<dbReference type="EMBL" id="CP000472">
    <property type="protein sequence ID" value="ACJ30494.1"/>
    <property type="molecule type" value="Genomic_DNA"/>
</dbReference>
<dbReference type="HOGENOM" id="CLU_083287_27_7_6"/>
<dbReference type="SMART" id="SM00347">
    <property type="entry name" value="HTH_MARR"/>
    <property type="match status" value="1"/>
</dbReference>
<name>B8CQM8_SHEPW</name>
<dbReference type="InterPro" id="IPR039422">
    <property type="entry name" value="MarR/SlyA-like"/>
</dbReference>
<proteinExistence type="predicted"/>
<protein>
    <submittedName>
        <fullName evidence="2">Regulatory protein, MarR</fullName>
    </submittedName>
</protein>
<dbReference type="Pfam" id="PF01047">
    <property type="entry name" value="MarR"/>
    <property type="match status" value="1"/>
</dbReference>
<dbReference type="InterPro" id="IPR036388">
    <property type="entry name" value="WH-like_DNA-bd_sf"/>
</dbReference>
<dbReference type="SUPFAM" id="SSF46785">
    <property type="entry name" value="Winged helix' DNA-binding domain"/>
    <property type="match status" value="1"/>
</dbReference>
<dbReference type="eggNOG" id="COG1846">
    <property type="taxonomic scope" value="Bacteria"/>
</dbReference>
<dbReference type="InterPro" id="IPR000835">
    <property type="entry name" value="HTH_MarR-typ"/>
</dbReference>
<dbReference type="Gene3D" id="1.10.10.10">
    <property type="entry name" value="Winged helix-like DNA-binding domain superfamily/Winged helix DNA-binding domain"/>
    <property type="match status" value="1"/>
</dbReference>
<dbReference type="PANTHER" id="PTHR33164">
    <property type="entry name" value="TRANSCRIPTIONAL REGULATOR, MARR FAMILY"/>
    <property type="match status" value="1"/>
</dbReference>
<evidence type="ECO:0000259" key="1">
    <source>
        <dbReference type="PROSITE" id="PS50995"/>
    </source>
</evidence>
<dbReference type="PRINTS" id="PR00598">
    <property type="entry name" value="HTHMARR"/>
</dbReference>
<dbReference type="InterPro" id="IPR036390">
    <property type="entry name" value="WH_DNA-bd_sf"/>
</dbReference>
<sequence length="197" mass="22282">MHMQSKIRYNALSLCRIFIFGVKLPLIQYHQHGKVMEKYEELLISLRRVIRAIDIHSRQLNKLSGLTGPQLMVMQNIEQLDAPLAKEIAKEVSLSPATVTTIVDKLESRQLVVRTRSETDKRKVHLSLSDSGKALLSNSPKPLQEHFITRYQNLEQWEQSQLLSSVERIASMMDANELDAAPVLLVGQIQADDAAKG</sequence>
<evidence type="ECO:0000313" key="2">
    <source>
        <dbReference type="EMBL" id="ACJ30494.1"/>
    </source>
</evidence>
<organism evidence="2 3">
    <name type="scientific">Shewanella piezotolerans (strain WP3 / JCM 13877)</name>
    <dbReference type="NCBI Taxonomy" id="225849"/>
    <lineage>
        <taxon>Bacteria</taxon>
        <taxon>Pseudomonadati</taxon>
        <taxon>Pseudomonadota</taxon>
        <taxon>Gammaproteobacteria</taxon>
        <taxon>Alteromonadales</taxon>
        <taxon>Shewanellaceae</taxon>
        <taxon>Shewanella</taxon>
    </lineage>
</organism>
<feature type="domain" description="HTH marR-type" evidence="1">
    <location>
        <begin position="39"/>
        <end position="171"/>
    </location>
</feature>
<dbReference type="Proteomes" id="UP000000753">
    <property type="component" value="Chromosome"/>
</dbReference>
<dbReference type="STRING" id="225849.swp_3815"/>
<accession>B8CQM8</accession>
<keyword evidence="3" id="KW-1185">Reference proteome</keyword>
<dbReference type="PANTHER" id="PTHR33164:SF89">
    <property type="entry name" value="MARR FAMILY REGULATORY PROTEIN"/>
    <property type="match status" value="1"/>
</dbReference>
<gene>
    <name evidence="2" type="ordered locus">swp_3815</name>
</gene>
<evidence type="ECO:0000313" key="3">
    <source>
        <dbReference type="Proteomes" id="UP000000753"/>
    </source>
</evidence>
<dbReference type="GO" id="GO:0003700">
    <property type="term" value="F:DNA-binding transcription factor activity"/>
    <property type="evidence" value="ECO:0007669"/>
    <property type="project" value="InterPro"/>
</dbReference>
<dbReference type="KEGG" id="swp:swp_3815"/>
<dbReference type="PROSITE" id="PS50995">
    <property type="entry name" value="HTH_MARR_2"/>
    <property type="match status" value="1"/>
</dbReference>
<dbReference type="AlphaFoldDB" id="B8CQM8"/>